<dbReference type="SMART" id="SM00086">
    <property type="entry name" value="PAC"/>
    <property type="match status" value="2"/>
</dbReference>
<evidence type="ECO:0000256" key="4">
    <source>
        <dbReference type="ARBA" id="ARBA00022643"/>
    </source>
</evidence>
<proteinExistence type="evidence at transcript level"/>
<dbReference type="PANTHER" id="PTHR47429:SF2">
    <property type="entry name" value="PROTEIN TWIN LOV 1"/>
    <property type="match status" value="1"/>
</dbReference>
<dbReference type="PROSITE" id="PS50113">
    <property type="entry name" value="PAC"/>
    <property type="match status" value="1"/>
</dbReference>
<dbReference type="InterPro" id="IPR000014">
    <property type="entry name" value="PAS"/>
</dbReference>
<dbReference type="EMBL" id="KU700298">
    <property type="protein sequence ID" value="AML78103.1"/>
    <property type="molecule type" value="mRNA"/>
</dbReference>
<keyword evidence="2" id="KW-0716">Sensory transduction</keyword>
<keyword evidence="5" id="KW-0157">Chromophore</keyword>
<keyword evidence="4" id="KW-0288">FMN</keyword>
<evidence type="ECO:0000259" key="7">
    <source>
        <dbReference type="PROSITE" id="PS50112"/>
    </source>
</evidence>
<dbReference type="PANTHER" id="PTHR47429">
    <property type="entry name" value="PROTEIN TWIN LOV 1"/>
    <property type="match status" value="1"/>
</dbReference>
<feature type="domain" description="PAS" evidence="7">
    <location>
        <begin position="43"/>
        <end position="65"/>
    </location>
</feature>
<evidence type="ECO:0000256" key="2">
    <source>
        <dbReference type="ARBA" id="ARBA00022606"/>
    </source>
</evidence>
<evidence type="ECO:0000256" key="1">
    <source>
        <dbReference type="ARBA" id="ARBA00022543"/>
    </source>
</evidence>
<keyword evidence="3" id="KW-0285">Flavoprotein</keyword>
<dbReference type="InterPro" id="IPR000700">
    <property type="entry name" value="PAS-assoc_C"/>
</dbReference>
<evidence type="ECO:0000256" key="6">
    <source>
        <dbReference type="ARBA" id="ARBA00023170"/>
    </source>
</evidence>
<keyword evidence="6" id="KW-0675">Receptor</keyword>
<evidence type="ECO:0000256" key="3">
    <source>
        <dbReference type="ARBA" id="ARBA00022630"/>
    </source>
</evidence>
<dbReference type="NCBIfam" id="TIGR00229">
    <property type="entry name" value="sensory_box"/>
    <property type="match status" value="2"/>
</dbReference>
<accession>A0A126X046</accession>
<dbReference type="GO" id="GO:0009637">
    <property type="term" value="P:response to blue light"/>
    <property type="evidence" value="ECO:0007669"/>
    <property type="project" value="UniProtKB-ARBA"/>
</dbReference>
<reference evidence="9" key="1">
    <citation type="journal article" date="2016" name="Proc. Natl. Acad. Sci. U.S.A.">
        <title>Functional and topological diversity of LOV domain photoreceptors.</title>
        <authorList>
            <person name="Glantz S.T."/>
            <person name="Carpenter E.J."/>
            <person name="Melkonian M."/>
            <person name="Gardner K.H."/>
            <person name="Boyden E.S."/>
            <person name="Wong G.K."/>
            <person name="Chow B.Y."/>
        </authorList>
    </citation>
    <scope>NUCLEOTIDE SEQUENCE</scope>
    <source>
        <strain evidence="9">OHAE_2129630</strain>
    </source>
</reference>
<dbReference type="FunFam" id="3.30.450.20:FF:000153">
    <property type="entry name" value="Protein TWIN LOV 1 isoform D"/>
    <property type="match status" value="1"/>
</dbReference>
<feature type="domain" description="PAS" evidence="7">
    <location>
        <begin position="273"/>
        <end position="319"/>
    </location>
</feature>
<evidence type="ECO:0000259" key="8">
    <source>
        <dbReference type="PROSITE" id="PS50113"/>
    </source>
</evidence>
<dbReference type="PROSITE" id="PS50112">
    <property type="entry name" value="PAS"/>
    <property type="match status" value="2"/>
</dbReference>
<protein>
    <submittedName>
        <fullName evidence="9">Putative LOV domain-containing protein</fullName>
    </submittedName>
</protein>
<dbReference type="SUPFAM" id="SSF55785">
    <property type="entry name" value="PYP-like sensor domain (PAS domain)"/>
    <property type="match status" value="2"/>
</dbReference>
<dbReference type="InterPro" id="IPR001610">
    <property type="entry name" value="PAC"/>
</dbReference>
<feature type="domain" description="PAC" evidence="8">
    <location>
        <begin position="320"/>
        <end position="374"/>
    </location>
</feature>
<evidence type="ECO:0000313" key="9">
    <source>
        <dbReference type="EMBL" id="AML78103.1"/>
    </source>
</evidence>
<sequence length="406" mass="45109">MESQLGLSVQSLNQRYSYFACEALDELPESFTITDPCLPGHPIVFASSVFLKMSGYSMDEVIGKNGRVFQGPRTCRRSVMEIREAIREERMVMINLLNYRKDGTPFWMLFHMCPVFSKDDGRVIHFVAVQIPISRKARLPGSNFRRNGVHLSEDGSSELGFVFGSCRREVCSDSVLELSCSISLDSLLDTDIGEGGNDGPCEASDGEKKRATTTMNNIFSILTHYSEVNGRLVSSQRSGLPRTGLLCSSLNISLGRIKQSFVLTDPHLHDTPIVYASVEFLRLTGYTADEVLGHNCRFLSGNDTDSLTLDHIRESIKSEQACTVRILNYRKDKTTFWNLLHISPVRNASGKVAFFVGVHIEEDHEKLEKHGLSPETRQRSVVGAVKVAVRCLSIAVGASKSSSFVN</sequence>
<evidence type="ECO:0000256" key="5">
    <source>
        <dbReference type="ARBA" id="ARBA00022991"/>
    </source>
</evidence>
<dbReference type="InterPro" id="IPR035965">
    <property type="entry name" value="PAS-like_dom_sf"/>
</dbReference>
<keyword evidence="1" id="KW-0600">Photoreceptor protein</keyword>
<dbReference type="Gene3D" id="3.30.450.20">
    <property type="entry name" value="PAS domain"/>
    <property type="match status" value="2"/>
</dbReference>
<name>A0A126X046_9FABA</name>
<dbReference type="AlphaFoldDB" id="A0A126X046"/>
<dbReference type="GO" id="GO:0005634">
    <property type="term" value="C:nucleus"/>
    <property type="evidence" value="ECO:0007669"/>
    <property type="project" value="TreeGrafter"/>
</dbReference>
<dbReference type="CDD" id="cd00130">
    <property type="entry name" value="PAS"/>
    <property type="match status" value="2"/>
</dbReference>
<dbReference type="Pfam" id="PF13426">
    <property type="entry name" value="PAS_9"/>
    <property type="match status" value="2"/>
</dbReference>
<dbReference type="GO" id="GO:0009881">
    <property type="term" value="F:photoreceptor activity"/>
    <property type="evidence" value="ECO:0007669"/>
    <property type="project" value="UniProtKB-KW"/>
</dbReference>
<organism evidence="9">
    <name type="scientific">Senega lutea</name>
    <dbReference type="NCBI Taxonomy" id="174542"/>
    <lineage>
        <taxon>Eukaryota</taxon>
        <taxon>Viridiplantae</taxon>
        <taxon>Streptophyta</taxon>
        <taxon>Embryophyta</taxon>
        <taxon>Tracheophyta</taxon>
        <taxon>Spermatophyta</taxon>
        <taxon>Magnoliopsida</taxon>
        <taxon>eudicotyledons</taxon>
        <taxon>Gunneridae</taxon>
        <taxon>Pentapetalae</taxon>
        <taxon>rosids</taxon>
        <taxon>fabids</taxon>
        <taxon>Fabales</taxon>
        <taxon>Polygalaceae</taxon>
        <taxon>Senega</taxon>
        <taxon>Senega subgen. Senega</taxon>
    </lineage>
</organism>